<proteinExistence type="predicted"/>
<name>A0ABU2WU03_9ACTN</name>
<comment type="caution">
    <text evidence="3">The sequence shown here is derived from an EMBL/GenBank/DDBJ whole genome shotgun (WGS) entry which is preliminary data.</text>
</comment>
<feature type="region of interest" description="Disordered" evidence="1">
    <location>
        <begin position="22"/>
        <end position="72"/>
    </location>
</feature>
<organism evidence="3 4">
    <name type="scientific">Micromonospora reichwaldensis</name>
    <dbReference type="NCBI Taxonomy" id="3075516"/>
    <lineage>
        <taxon>Bacteria</taxon>
        <taxon>Bacillati</taxon>
        <taxon>Actinomycetota</taxon>
        <taxon>Actinomycetes</taxon>
        <taxon>Micromonosporales</taxon>
        <taxon>Micromonosporaceae</taxon>
        <taxon>Micromonospora</taxon>
    </lineage>
</organism>
<keyword evidence="4" id="KW-1185">Reference proteome</keyword>
<dbReference type="EMBL" id="JAVRFL010000007">
    <property type="protein sequence ID" value="MDT0529013.1"/>
    <property type="molecule type" value="Genomic_DNA"/>
</dbReference>
<dbReference type="RefSeq" id="WP_311411191.1">
    <property type="nucleotide sequence ID" value="NZ_JAVRFL010000007.1"/>
</dbReference>
<keyword evidence="2" id="KW-0732">Signal</keyword>
<gene>
    <name evidence="3" type="ORF">RM555_08405</name>
</gene>
<evidence type="ECO:0000256" key="1">
    <source>
        <dbReference type="SAM" id="MobiDB-lite"/>
    </source>
</evidence>
<sequence length="72" mass="7445">MASRLRAGVIVAMITLAALVNGPLSADPKRPGDPPMVEVQSWRAGNGPADGRGSCEWTGVGKDRRGRADSSA</sequence>
<feature type="chain" id="PRO_5047336814" evidence="2">
    <location>
        <begin position="27"/>
        <end position="72"/>
    </location>
</feature>
<feature type="signal peptide" evidence="2">
    <location>
        <begin position="1"/>
        <end position="26"/>
    </location>
</feature>
<dbReference type="Proteomes" id="UP001180973">
    <property type="component" value="Unassembled WGS sequence"/>
</dbReference>
<evidence type="ECO:0000313" key="3">
    <source>
        <dbReference type="EMBL" id="MDT0529013.1"/>
    </source>
</evidence>
<protein>
    <submittedName>
        <fullName evidence="3">Uncharacterized protein</fullName>
    </submittedName>
</protein>
<accession>A0ABU2WU03</accession>
<feature type="compositionally biased region" description="Basic and acidic residues" evidence="1">
    <location>
        <begin position="61"/>
        <end position="72"/>
    </location>
</feature>
<evidence type="ECO:0000256" key="2">
    <source>
        <dbReference type="SAM" id="SignalP"/>
    </source>
</evidence>
<evidence type="ECO:0000313" key="4">
    <source>
        <dbReference type="Proteomes" id="UP001180973"/>
    </source>
</evidence>
<reference evidence="3" key="1">
    <citation type="submission" date="2023-09" db="EMBL/GenBank/DDBJ databases">
        <title>30 novel species of actinomycetes from the DSMZ collection.</title>
        <authorList>
            <person name="Nouioui I."/>
        </authorList>
    </citation>
    <scope>NUCLEOTIDE SEQUENCE</scope>
    <source>
        <strain evidence="3">DSM 115977</strain>
    </source>
</reference>